<dbReference type="SMART" id="SM00530">
    <property type="entry name" value="HTH_XRE"/>
    <property type="match status" value="1"/>
</dbReference>
<feature type="domain" description="HTH cro/C1-type" evidence="2">
    <location>
        <begin position="4"/>
        <end position="58"/>
    </location>
</feature>
<reference evidence="3 4" key="1">
    <citation type="submission" date="2018-11" db="EMBL/GenBank/DDBJ databases">
        <title>Species Designations Belie Phenotypic and Genotypic Heterogeneity in Oral Streptococci.</title>
        <authorList>
            <person name="Velsko I."/>
        </authorList>
    </citation>
    <scope>NUCLEOTIDE SEQUENCE [LARGE SCALE GENOMIC DNA]</scope>
    <source>
        <strain evidence="3 4">BCC26</strain>
    </source>
</reference>
<dbReference type="Pfam" id="PF01381">
    <property type="entry name" value="HTH_3"/>
    <property type="match status" value="1"/>
</dbReference>
<evidence type="ECO:0000256" key="1">
    <source>
        <dbReference type="ARBA" id="ARBA00023125"/>
    </source>
</evidence>
<dbReference type="EMBL" id="RJPI01000002">
    <property type="protein sequence ID" value="RSJ65582.1"/>
    <property type="molecule type" value="Genomic_DNA"/>
</dbReference>
<dbReference type="GO" id="GO:0003677">
    <property type="term" value="F:DNA binding"/>
    <property type="evidence" value="ECO:0007669"/>
    <property type="project" value="UniProtKB-KW"/>
</dbReference>
<dbReference type="AlphaFoldDB" id="A0A3R9K613"/>
<evidence type="ECO:0000313" key="4">
    <source>
        <dbReference type="Proteomes" id="UP000280648"/>
    </source>
</evidence>
<dbReference type="PANTHER" id="PTHR46558:SF4">
    <property type="entry name" value="DNA-BIDING PHAGE PROTEIN"/>
    <property type="match status" value="1"/>
</dbReference>
<dbReference type="RefSeq" id="WP_131200054.1">
    <property type="nucleotide sequence ID" value="NZ_RJPI01000002.1"/>
</dbReference>
<evidence type="ECO:0000259" key="2">
    <source>
        <dbReference type="PROSITE" id="PS50943"/>
    </source>
</evidence>
<name>A0A3R9K613_STROR</name>
<accession>A0A3R9K613</accession>
<comment type="caution">
    <text evidence="3">The sequence shown here is derived from an EMBL/GenBank/DDBJ whole genome shotgun (WGS) entry which is preliminary data.</text>
</comment>
<dbReference type="PANTHER" id="PTHR46558">
    <property type="entry name" value="TRACRIPTIONAL REGULATORY PROTEIN-RELATED-RELATED"/>
    <property type="match status" value="1"/>
</dbReference>
<dbReference type="InterPro" id="IPR001387">
    <property type="entry name" value="Cro/C1-type_HTH"/>
</dbReference>
<protein>
    <recommendedName>
        <fullName evidence="2">HTH cro/C1-type domain-containing protein</fullName>
    </recommendedName>
</protein>
<evidence type="ECO:0000313" key="3">
    <source>
        <dbReference type="EMBL" id="RSJ65582.1"/>
    </source>
</evidence>
<proteinExistence type="predicted"/>
<dbReference type="PROSITE" id="PS50943">
    <property type="entry name" value="HTH_CROC1"/>
    <property type="match status" value="1"/>
</dbReference>
<dbReference type="CDD" id="cd00093">
    <property type="entry name" value="HTH_XRE"/>
    <property type="match status" value="1"/>
</dbReference>
<dbReference type="InterPro" id="IPR010982">
    <property type="entry name" value="Lambda_DNA-bd_dom_sf"/>
</dbReference>
<dbReference type="Gene3D" id="1.10.260.40">
    <property type="entry name" value="lambda repressor-like DNA-binding domains"/>
    <property type="match status" value="1"/>
</dbReference>
<dbReference type="SUPFAM" id="SSF47413">
    <property type="entry name" value="lambda repressor-like DNA-binding domains"/>
    <property type="match status" value="1"/>
</dbReference>
<sequence>MNRIKNLREKEGISQDQLAKILGVNLRTLQRWESGETSIRTKNATKIAKFFKVPVSYLMISEKEWEAFQELNRKLPTLEEFDELLFKKQENRFKRFVQFVSDEEMKIKDRNLVLIFNLLVSSDETYGVNQIYPFPLDEKDDYHFTNQQKGEK</sequence>
<keyword evidence="1" id="KW-0238">DNA-binding</keyword>
<gene>
    <name evidence="3" type="ORF">D8803_01770</name>
</gene>
<organism evidence="3 4">
    <name type="scientific">Streptococcus oralis</name>
    <dbReference type="NCBI Taxonomy" id="1303"/>
    <lineage>
        <taxon>Bacteria</taxon>
        <taxon>Bacillati</taxon>
        <taxon>Bacillota</taxon>
        <taxon>Bacilli</taxon>
        <taxon>Lactobacillales</taxon>
        <taxon>Streptococcaceae</taxon>
        <taxon>Streptococcus</taxon>
    </lineage>
</organism>
<dbReference type="Proteomes" id="UP000280648">
    <property type="component" value="Unassembled WGS sequence"/>
</dbReference>